<dbReference type="Proteomes" id="UP000243686">
    <property type="component" value="Unassembled WGS sequence"/>
</dbReference>
<name>A0A1S8WUV0_OPIVI</name>
<keyword evidence="2" id="KW-1185">Reference proteome</keyword>
<sequence>MSVSNFASLTHPQRVSVMPSNCQNRSVTFRAQTPKNASTLVKCWMNLS</sequence>
<accession>A0A1S8WUV0</accession>
<reference evidence="1 2" key="1">
    <citation type="submission" date="2015-03" db="EMBL/GenBank/DDBJ databases">
        <title>Draft genome of the nematode, Opisthorchis viverrini.</title>
        <authorList>
            <person name="Mitreva M."/>
        </authorList>
    </citation>
    <scope>NUCLEOTIDE SEQUENCE [LARGE SCALE GENOMIC DNA]</scope>
    <source>
        <strain evidence="1">Khon Kaen</strain>
    </source>
</reference>
<evidence type="ECO:0000313" key="1">
    <source>
        <dbReference type="EMBL" id="OON18292.1"/>
    </source>
</evidence>
<dbReference type="EMBL" id="KV894342">
    <property type="protein sequence ID" value="OON18292.1"/>
    <property type="molecule type" value="Genomic_DNA"/>
</dbReference>
<gene>
    <name evidence="1" type="ORF">X801_05858</name>
</gene>
<evidence type="ECO:0000313" key="2">
    <source>
        <dbReference type="Proteomes" id="UP000243686"/>
    </source>
</evidence>
<proteinExistence type="predicted"/>
<organism evidence="1 2">
    <name type="scientific">Opisthorchis viverrini</name>
    <name type="common">Southeast Asian liver fluke</name>
    <dbReference type="NCBI Taxonomy" id="6198"/>
    <lineage>
        <taxon>Eukaryota</taxon>
        <taxon>Metazoa</taxon>
        <taxon>Spiralia</taxon>
        <taxon>Lophotrochozoa</taxon>
        <taxon>Platyhelminthes</taxon>
        <taxon>Trematoda</taxon>
        <taxon>Digenea</taxon>
        <taxon>Opisthorchiida</taxon>
        <taxon>Opisthorchiata</taxon>
        <taxon>Opisthorchiidae</taxon>
        <taxon>Opisthorchis</taxon>
    </lineage>
</organism>
<dbReference type="AlphaFoldDB" id="A0A1S8WUV0"/>
<protein>
    <submittedName>
        <fullName evidence="1">Uncharacterized protein</fullName>
    </submittedName>
</protein>